<dbReference type="Proteomes" id="UP001557470">
    <property type="component" value="Unassembled WGS sequence"/>
</dbReference>
<name>A0ABD0XMV9_UMBPY</name>
<proteinExistence type="predicted"/>
<comment type="caution">
    <text evidence="2">The sequence shown here is derived from an EMBL/GenBank/DDBJ whole genome shotgun (WGS) entry which is preliminary data.</text>
</comment>
<dbReference type="InterPro" id="IPR045860">
    <property type="entry name" value="Snake_toxin-like_sf"/>
</dbReference>
<accession>A0ABD0XMV9</accession>
<evidence type="ECO:0000313" key="3">
    <source>
        <dbReference type="Proteomes" id="UP001557470"/>
    </source>
</evidence>
<dbReference type="Gene3D" id="2.10.60.10">
    <property type="entry name" value="CD59"/>
    <property type="match status" value="1"/>
</dbReference>
<evidence type="ECO:0000256" key="1">
    <source>
        <dbReference type="SAM" id="SignalP"/>
    </source>
</evidence>
<feature type="signal peptide" evidence="1">
    <location>
        <begin position="1"/>
        <end position="20"/>
    </location>
</feature>
<dbReference type="SUPFAM" id="SSF57302">
    <property type="entry name" value="Snake toxin-like"/>
    <property type="match status" value="1"/>
</dbReference>
<sequence length="88" mass="9667">MKAVCFSLILLLLTCSFGEGLKCNQCISKGCTTTVQTCPINMDTCVTAMFLPPGPVSYFKRCIKKSDCMILQASPYISAQCCYTDRCN</sequence>
<organism evidence="2 3">
    <name type="scientific">Umbra pygmaea</name>
    <name type="common">Eastern mudminnow</name>
    <dbReference type="NCBI Taxonomy" id="75934"/>
    <lineage>
        <taxon>Eukaryota</taxon>
        <taxon>Metazoa</taxon>
        <taxon>Chordata</taxon>
        <taxon>Craniata</taxon>
        <taxon>Vertebrata</taxon>
        <taxon>Euteleostomi</taxon>
        <taxon>Actinopterygii</taxon>
        <taxon>Neopterygii</taxon>
        <taxon>Teleostei</taxon>
        <taxon>Protacanthopterygii</taxon>
        <taxon>Esociformes</taxon>
        <taxon>Umbridae</taxon>
        <taxon>Umbra</taxon>
    </lineage>
</organism>
<feature type="chain" id="PRO_5044895218" evidence="1">
    <location>
        <begin position="21"/>
        <end position="88"/>
    </location>
</feature>
<dbReference type="AlphaFoldDB" id="A0ABD0XMV9"/>
<gene>
    <name evidence="2" type="ORF">UPYG_G00018760</name>
</gene>
<protein>
    <submittedName>
        <fullName evidence="2">Uncharacterized protein</fullName>
    </submittedName>
</protein>
<dbReference type="EMBL" id="JAGEUA010000001">
    <property type="protein sequence ID" value="KAL1021842.1"/>
    <property type="molecule type" value="Genomic_DNA"/>
</dbReference>
<keyword evidence="3" id="KW-1185">Reference proteome</keyword>
<evidence type="ECO:0000313" key="2">
    <source>
        <dbReference type="EMBL" id="KAL1021842.1"/>
    </source>
</evidence>
<reference evidence="2 3" key="1">
    <citation type="submission" date="2024-06" db="EMBL/GenBank/DDBJ databases">
        <authorList>
            <person name="Pan Q."/>
            <person name="Wen M."/>
            <person name="Jouanno E."/>
            <person name="Zahm M."/>
            <person name="Klopp C."/>
            <person name="Cabau C."/>
            <person name="Louis A."/>
            <person name="Berthelot C."/>
            <person name="Parey E."/>
            <person name="Roest Crollius H."/>
            <person name="Montfort J."/>
            <person name="Robinson-Rechavi M."/>
            <person name="Bouchez O."/>
            <person name="Lampietro C."/>
            <person name="Lopez Roques C."/>
            <person name="Donnadieu C."/>
            <person name="Postlethwait J."/>
            <person name="Bobe J."/>
            <person name="Verreycken H."/>
            <person name="Guiguen Y."/>
        </authorList>
    </citation>
    <scope>NUCLEOTIDE SEQUENCE [LARGE SCALE GENOMIC DNA]</scope>
    <source>
        <strain evidence="2">Up_M1</strain>
        <tissue evidence="2">Testis</tissue>
    </source>
</reference>
<keyword evidence="1" id="KW-0732">Signal</keyword>